<evidence type="ECO:0000313" key="3">
    <source>
        <dbReference type="Proteomes" id="UP000663942"/>
    </source>
</evidence>
<feature type="transmembrane region" description="Helical" evidence="1">
    <location>
        <begin position="99"/>
        <end position="124"/>
    </location>
</feature>
<organism evidence="2 3">
    <name type="scientific">Brevundimonas pondensis</name>
    <dbReference type="NCBI Taxonomy" id="2774189"/>
    <lineage>
        <taxon>Bacteria</taxon>
        <taxon>Pseudomonadati</taxon>
        <taxon>Pseudomonadota</taxon>
        <taxon>Alphaproteobacteria</taxon>
        <taxon>Caulobacterales</taxon>
        <taxon>Caulobacteraceae</taxon>
        <taxon>Brevundimonas</taxon>
    </lineage>
</organism>
<dbReference type="RefSeq" id="WP_207822293.1">
    <property type="nucleotide sequence ID" value="NZ_CP062006.1"/>
</dbReference>
<keyword evidence="1" id="KW-0812">Transmembrane</keyword>
<evidence type="ECO:0000313" key="2">
    <source>
        <dbReference type="EMBL" id="QTC86690.1"/>
    </source>
</evidence>
<dbReference type="SUPFAM" id="SSF81442">
    <property type="entry name" value="Cytochrome c oxidase subunit I-like"/>
    <property type="match status" value="1"/>
</dbReference>
<feature type="transmembrane region" description="Helical" evidence="1">
    <location>
        <begin position="71"/>
        <end position="93"/>
    </location>
</feature>
<keyword evidence="1" id="KW-0472">Membrane</keyword>
<accession>A0ABX7SIR7</accession>
<name>A0ABX7SIR7_9CAUL</name>
<keyword evidence="1" id="KW-1133">Transmembrane helix</keyword>
<feature type="transmembrane region" description="Helical" evidence="1">
    <location>
        <begin position="40"/>
        <end position="59"/>
    </location>
</feature>
<evidence type="ECO:0000256" key="1">
    <source>
        <dbReference type="SAM" id="Phobius"/>
    </source>
</evidence>
<dbReference type="Proteomes" id="UP000663942">
    <property type="component" value="Chromosome"/>
</dbReference>
<protein>
    <recommendedName>
        <fullName evidence="4">Cytochrome-c oxidase</fullName>
    </recommendedName>
</protein>
<gene>
    <name evidence="2" type="ORF">IFE19_11110</name>
</gene>
<reference evidence="2 3" key="1">
    <citation type="submission" date="2020-09" db="EMBL/GenBank/DDBJ databases">
        <title>Brevundimonas sp. LVF1 isolated from an oligotrophic pond in Goettingen, Germany.</title>
        <authorList>
            <person name="Friedrich I."/>
            <person name="Klassen A."/>
            <person name="Neubauer H."/>
            <person name="Schneider D."/>
            <person name="Hertel R."/>
            <person name="Daniel R."/>
        </authorList>
    </citation>
    <scope>NUCLEOTIDE SEQUENCE [LARGE SCALE GENOMIC DNA]</scope>
    <source>
        <strain evidence="2 3">LVF1</strain>
    </source>
</reference>
<evidence type="ECO:0008006" key="4">
    <source>
        <dbReference type="Google" id="ProtNLM"/>
    </source>
</evidence>
<keyword evidence="3" id="KW-1185">Reference proteome</keyword>
<feature type="transmembrane region" description="Helical" evidence="1">
    <location>
        <begin position="9"/>
        <end position="28"/>
    </location>
</feature>
<dbReference type="InterPro" id="IPR036927">
    <property type="entry name" value="Cyt_c_oxase-like_su1_sf"/>
</dbReference>
<proteinExistence type="predicted"/>
<sequence>MDYRLSNRFLRLAVLFALIGMSLGYWMGATEQFAASPVHAHINLLGWVSMALYSLFYRVQPGAAHGWLPAIHFWITLVGLLIFMPALAAKLLGGPGLQAAANLGLMVGPSLTLLSMVLFVAIVFRATSQRSALA</sequence>
<dbReference type="EMBL" id="CP062006">
    <property type="protein sequence ID" value="QTC86690.1"/>
    <property type="molecule type" value="Genomic_DNA"/>
</dbReference>